<keyword evidence="1" id="KW-0175">Coiled coil</keyword>
<dbReference type="STRING" id="282676.B6F84_02265"/>
<dbReference type="OrthoDB" id="34642at2157"/>
<proteinExistence type="predicted"/>
<evidence type="ECO:0000256" key="1">
    <source>
        <dbReference type="SAM" id="Coils"/>
    </source>
</evidence>
<dbReference type="SUPFAM" id="SSF56024">
    <property type="entry name" value="Phospholipase D/nuclease"/>
    <property type="match status" value="1"/>
</dbReference>
<organism evidence="3 4">
    <name type="scientific">Acidianus manzaensis</name>
    <dbReference type="NCBI Taxonomy" id="282676"/>
    <lineage>
        <taxon>Archaea</taxon>
        <taxon>Thermoproteota</taxon>
        <taxon>Thermoprotei</taxon>
        <taxon>Sulfolobales</taxon>
        <taxon>Sulfolobaceae</taxon>
        <taxon>Acidianus</taxon>
    </lineage>
</organism>
<dbReference type="RefSeq" id="WP_148690722.1">
    <property type="nucleotide sequence ID" value="NZ_CP020477.1"/>
</dbReference>
<evidence type="ECO:0000313" key="3">
    <source>
        <dbReference type="EMBL" id="ARM74967.1"/>
    </source>
</evidence>
<protein>
    <submittedName>
        <fullName evidence="3">Uncharacterized protein</fullName>
    </submittedName>
</protein>
<evidence type="ECO:0000256" key="2">
    <source>
        <dbReference type="SAM" id="Phobius"/>
    </source>
</evidence>
<dbReference type="EMBL" id="CP020477">
    <property type="protein sequence ID" value="ARM74967.1"/>
    <property type="molecule type" value="Genomic_DNA"/>
</dbReference>
<accession>A0A1W6JXJ1</accession>
<evidence type="ECO:0000313" key="4">
    <source>
        <dbReference type="Proteomes" id="UP000193404"/>
    </source>
</evidence>
<feature type="transmembrane region" description="Helical" evidence="2">
    <location>
        <begin position="94"/>
        <end position="111"/>
    </location>
</feature>
<dbReference type="KEGG" id="aman:B6F84_02265"/>
<keyword evidence="4" id="KW-1185">Reference proteome</keyword>
<keyword evidence="2" id="KW-0472">Membrane</keyword>
<feature type="coiled-coil region" evidence="1">
    <location>
        <begin position="138"/>
        <end position="172"/>
    </location>
</feature>
<feature type="transmembrane region" description="Helical" evidence="2">
    <location>
        <begin position="117"/>
        <end position="137"/>
    </location>
</feature>
<gene>
    <name evidence="3" type="ORF">B6F84_02265</name>
</gene>
<reference evidence="3 4" key="1">
    <citation type="submission" date="2017-03" db="EMBL/GenBank/DDBJ databases">
        <title>Sulfur activation and transportation mechanism of thermophilic Archaea Acidianus manzaensis YN-25.</title>
        <authorList>
            <person name="Ma Y."/>
            <person name="Yang Y."/>
            <person name="Xia J."/>
        </authorList>
    </citation>
    <scope>NUCLEOTIDE SEQUENCE [LARGE SCALE GENOMIC DNA]</scope>
    <source>
        <strain evidence="3 4">YN-25</strain>
    </source>
</reference>
<keyword evidence="2" id="KW-0812">Transmembrane</keyword>
<dbReference type="AlphaFoldDB" id="A0A1W6JXJ1"/>
<dbReference type="Proteomes" id="UP000193404">
    <property type="component" value="Chromosome"/>
</dbReference>
<dbReference type="GeneID" id="41589706"/>
<keyword evidence="2" id="KW-1133">Transmembrane helix</keyword>
<name>A0A1W6JXJ1_9CREN</name>
<sequence>MIIESCNIIMNKITSMLLSATNSIFLVSGKLNEDIVNEIYRKAASGIKVTVITSDKNWSRYLENLKKGYGKENQNKLQESVRNLNLKSNIYDRLRYIILAITISLSIVIFFRLNLDIITIILYIVFVIIDISTFIYFTKKEKDIINQLSIENENLQREINDIKTIREKLEKNLHIIESIELSFTILIADDKAVITSYTPNYNKNSFHYFQEINKSEALKIISYILNLSKS</sequence>